<reference evidence="3 4" key="1">
    <citation type="submission" date="2020-08" db="EMBL/GenBank/DDBJ databases">
        <title>Bridging the membrane lipid divide: bacteria of the FCB group superphylum have the potential to synthesize archaeal ether lipids.</title>
        <authorList>
            <person name="Villanueva L."/>
            <person name="Von Meijenfeldt F.A.B."/>
            <person name="Westbye A.B."/>
            <person name="Yadav S."/>
            <person name="Hopmans E.C."/>
            <person name="Dutilh B.E."/>
            <person name="Sinninghe Damste J.S."/>
        </authorList>
    </citation>
    <scope>NUCLEOTIDE SEQUENCE [LARGE SCALE GENOMIC DNA]</scope>
    <source>
        <strain evidence="3">NIOZ-UU82</strain>
    </source>
</reference>
<organism evidence="3 4">
    <name type="scientific">Candidatus Desulfaltia bathyphila</name>
    <dbReference type="NCBI Taxonomy" id="2841697"/>
    <lineage>
        <taxon>Bacteria</taxon>
        <taxon>Pseudomonadati</taxon>
        <taxon>Thermodesulfobacteriota</taxon>
        <taxon>Desulfobacteria</taxon>
        <taxon>Desulfobacterales</taxon>
        <taxon>Desulfobacterales incertae sedis</taxon>
        <taxon>Candidatus Desulfaltia</taxon>
    </lineage>
</organism>
<evidence type="ECO:0000313" key="3">
    <source>
        <dbReference type="EMBL" id="MBC8199735.1"/>
    </source>
</evidence>
<dbReference type="Gene3D" id="3.40.50.1460">
    <property type="match status" value="1"/>
</dbReference>
<dbReference type="GO" id="GO:0006508">
    <property type="term" value="P:proteolysis"/>
    <property type="evidence" value="ECO:0007669"/>
    <property type="project" value="InterPro"/>
</dbReference>
<dbReference type="PROSITE" id="PS00018">
    <property type="entry name" value="EF_HAND_1"/>
    <property type="match status" value="1"/>
</dbReference>
<dbReference type="PANTHER" id="PTHR35902:SF3">
    <property type="entry name" value="NPCBM-ASSOCIATED, NEW3 DOMAIN OF ALPHA-GALACTOSIDASE"/>
    <property type="match status" value="1"/>
</dbReference>
<dbReference type="PANTHER" id="PTHR35902">
    <property type="entry name" value="S-LAYER DOMAIN-LIKE PROTEIN-RELATED"/>
    <property type="match status" value="1"/>
</dbReference>
<proteinExistence type="predicted"/>
<dbReference type="Gene3D" id="2.60.40.10">
    <property type="entry name" value="Immunoglobulins"/>
    <property type="match status" value="2"/>
</dbReference>
<dbReference type="SUPFAM" id="SSF52129">
    <property type="entry name" value="Caspase-like"/>
    <property type="match status" value="1"/>
</dbReference>
<feature type="domain" description="CARDB" evidence="2">
    <location>
        <begin position="185"/>
        <end position="251"/>
    </location>
</feature>
<dbReference type="InterPro" id="IPR018247">
    <property type="entry name" value="EF_Hand_1_Ca_BS"/>
</dbReference>
<evidence type="ECO:0000259" key="1">
    <source>
        <dbReference type="Pfam" id="PF00656"/>
    </source>
</evidence>
<evidence type="ECO:0000259" key="2">
    <source>
        <dbReference type="Pfam" id="PF07705"/>
    </source>
</evidence>
<comment type="caution">
    <text evidence="3">The sequence shown here is derived from an EMBL/GenBank/DDBJ whole genome shotgun (WGS) entry which is preliminary data.</text>
</comment>
<dbReference type="GO" id="GO:0004197">
    <property type="term" value="F:cysteine-type endopeptidase activity"/>
    <property type="evidence" value="ECO:0007669"/>
    <property type="project" value="InterPro"/>
</dbReference>
<dbReference type="InterPro" id="IPR011635">
    <property type="entry name" value="CARDB"/>
</dbReference>
<dbReference type="EMBL" id="JACNLL010000063">
    <property type="protein sequence ID" value="MBC8199735.1"/>
    <property type="molecule type" value="Genomic_DNA"/>
</dbReference>
<dbReference type="Proteomes" id="UP000603545">
    <property type="component" value="Unassembled WGS sequence"/>
</dbReference>
<feature type="domain" description="Peptidase C14 caspase" evidence="1">
    <location>
        <begin position="440"/>
        <end position="674"/>
    </location>
</feature>
<dbReference type="InterPro" id="IPR029030">
    <property type="entry name" value="Caspase-like_dom_sf"/>
</dbReference>
<protein>
    <submittedName>
        <fullName evidence="3">Caspase family protein</fullName>
    </submittedName>
</protein>
<dbReference type="InterPro" id="IPR011600">
    <property type="entry name" value="Pept_C14_caspase"/>
</dbReference>
<dbReference type="Pfam" id="PF00656">
    <property type="entry name" value="Peptidase_C14"/>
    <property type="match status" value="1"/>
</dbReference>
<sequence length="693" mass="76396">MEIKFKILDKETYLGIPVINAKANGVLSIKAPNRIELSYKTFGTWMIVGTSVWKTEWLIDYIDLDNNVIGAYYAISGGGPLCGGGGKGYLLAKFPEKPKKPLPLPVTSKPPEKVAVAQTKERIKPAPVVVEPEKPLSPPEITIPAEEPQIAPREEKIKPAPVVVEPEKPLLPPILSAHVLLRDASGNQVLDSGEEITLKVEVENRGEGAAKDVQVALSGNQSLINCLGEDRFLGDIKAGEKKTATFKAVLPSVIVRETVELRIEIKEMTGATHERKKIKVAMRPSEVKETVEIISELPYLVFTTQLKDRNNNRVLDGGEEVILKVKVENRGEAAARDVQVALSGNQSLINCLGEDRFLGDIKAGEKKTATFKAVLPANIPSVTARLKIEIKESKGFSSLEIKVLRIAMRPVEVKEIVEIISEVNVDDIPKKVKGFENKNNVALIIGISDYREKLIPTVKYAARDAEIIAKYLEKLGGIPRSNIKLLTDDTATKSDIEAYSEDWLPRRVNQDSTVFIYYAGHGTPDPQGREAYIVPYEGHPDFPSKLYPLKKMYESLNKLPAKDVIVMLDSCFSGAKGRSITREGARPITISIENPVLSGGKITVIAGSTGNQISSDYDKVQHGLFTYYLLRGIRGEADINRNDVVELGELYRYVRTNVSEKASLELNRDQTPVLLPSEVSAGDRLKIPVTRTR</sequence>
<evidence type="ECO:0000313" key="4">
    <source>
        <dbReference type="Proteomes" id="UP000603545"/>
    </source>
</evidence>
<feature type="domain" description="CARDB" evidence="2">
    <location>
        <begin position="311"/>
        <end position="389"/>
    </location>
</feature>
<gene>
    <name evidence="3" type="ORF">H8E80_06790</name>
</gene>
<dbReference type="InterPro" id="IPR013783">
    <property type="entry name" value="Ig-like_fold"/>
</dbReference>
<accession>A0A8J6N7N9</accession>
<name>A0A8J6N7N9_9BACT</name>
<dbReference type="AlphaFoldDB" id="A0A8J6N7N9"/>
<dbReference type="Pfam" id="PF07705">
    <property type="entry name" value="CARDB"/>
    <property type="match status" value="2"/>
</dbReference>